<sequence length="132" mass="15585">MIKKLSFVLFSCLIFGQQSQNLEEKFIKEFYVSYMNDDKIDLSNYMSRSLINKINQAQKTLDFSYITRSQDITNDMLKSIEVKKLSNKWYQVNYYSIFNKDTTFFKIPLKISKGNHLKIVDIAAPKKLSNKK</sequence>
<gene>
    <name evidence="1" type="ORF">EQP59_08445</name>
</gene>
<protein>
    <recommendedName>
        <fullName evidence="3">DUF3828 domain-containing protein</fullName>
    </recommendedName>
</protein>
<dbReference type="AlphaFoldDB" id="A0A3R5UYE1"/>
<name>A0A3R5UYE1_ORNRH</name>
<evidence type="ECO:0000313" key="1">
    <source>
        <dbReference type="EMBL" id="QAR31367.1"/>
    </source>
</evidence>
<evidence type="ECO:0000313" key="2">
    <source>
        <dbReference type="Proteomes" id="UP000287701"/>
    </source>
</evidence>
<dbReference type="RefSeq" id="WP_128501801.1">
    <property type="nucleotide sequence ID" value="NZ_CP035107.1"/>
</dbReference>
<organism evidence="1 2">
    <name type="scientific">Ornithobacterium rhinotracheale</name>
    <dbReference type="NCBI Taxonomy" id="28251"/>
    <lineage>
        <taxon>Bacteria</taxon>
        <taxon>Pseudomonadati</taxon>
        <taxon>Bacteroidota</taxon>
        <taxon>Flavobacteriia</taxon>
        <taxon>Flavobacteriales</taxon>
        <taxon>Weeksellaceae</taxon>
        <taxon>Ornithobacterium</taxon>
    </lineage>
</organism>
<accession>A0A3R5UYE1</accession>
<evidence type="ECO:0008006" key="3">
    <source>
        <dbReference type="Google" id="ProtNLM"/>
    </source>
</evidence>
<dbReference type="EMBL" id="CP035107">
    <property type="protein sequence ID" value="QAR31367.1"/>
    <property type="molecule type" value="Genomic_DNA"/>
</dbReference>
<dbReference type="Proteomes" id="UP000287701">
    <property type="component" value="Chromosome"/>
</dbReference>
<dbReference type="Gene3D" id="3.10.450.50">
    <property type="match status" value="1"/>
</dbReference>
<proteinExistence type="predicted"/>
<reference evidence="1 2" key="1">
    <citation type="submission" date="2019-01" db="EMBL/GenBank/DDBJ databases">
        <title>Whole Genome of Ornithobacterium rhinotracheale FARPER-174b.</title>
        <authorList>
            <person name="Tataje-Lavanda L.A."/>
            <person name="Montalvan A."/>
            <person name="Montesinos R."/>
            <person name="Zimic M."/>
            <person name="Fernandez-Sanchez M."/>
            <person name="Fernandez-Diaz M."/>
        </authorList>
    </citation>
    <scope>NUCLEOTIDE SEQUENCE [LARGE SCALE GENOMIC DNA]</scope>
    <source>
        <strain evidence="1 2">FARPER-174b</strain>
    </source>
</reference>